<accession>A0AAW3WS66</accession>
<dbReference type="PROSITE" id="PS50850">
    <property type="entry name" value="MFS"/>
    <property type="match status" value="1"/>
</dbReference>
<feature type="transmembrane region" description="Helical" evidence="4">
    <location>
        <begin position="349"/>
        <end position="366"/>
    </location>
</feature>
<dbReference type="RefSeq" id="WP_179252761.1">
    <property type="nucleotide sequence ID" value="NZ_JACBIV010000009.1"/>
</dbReference>
<feature type="transmembrane region" description="Helical" evidence="4">
    <location>
        <begin position="137"/>
        <end position="158"/>
    </location>
</feature>
<evidence type="ECO:0000259" key="5">
    <source>
        <dbReference type="PROSITE" id="PS50850"/>
    </source>
</evidence>
<dbReference type="PANTHER" id="PTHR23534">
    <property type="entry name" value="MFS PERMEASE"/>
    <property type="match status" value="1"/>
</dbReference>
<feature type="transmembrane region" description="Helical" evidence="4">
    <location>
        <begin position="372"/>
        <end position="390"/>
    </location>
</feature>
<dbReference type="InterPro" id="IPR011701">
    <property type="entry name" value="MFS"/>
</dbReference>
<dbReference type="SUPFAM" id="SSF103473">
    <property type="entry name" value="MFS general substrate transporter"/>
    <property type="match status" value="1"/>
</dbReference>
<dbReference type="InterPro" id="IPR036259">
    <property type="entry name" value="MFS_trans_sf"/>
</dbReference>
<feature type="transmembrane region" description="Helical" evidence="4">
    <location>
        <begin position="219"/>
        <end position="237"/>
    </location>
</feature>
<sequence>MNKEYITLTALFLGQGLTGSIISLLTLTSTLAGNMLSPVSYLTTLPVTATVLGAALMVYYASFLMSRYGRRTAFAIGSLIGLAGSILAIAAIFYHSFALFVFSTFVIGGATVFNQYYRFAAAEVFDSESMKKRCTSFIIGGGILGGVLGPFLATQGAYQFSHHVFLGTFLISASVFVLTLLTQMFIILPKSEMVVKGKSSNDSDTGSNLYRHTIRSHDFIIGTLSCALGFAVMTLLMNAAPLAMHHAHFDINQSAVVLQWHFFAMYAPALLLPFILSKLSTFNLIALGALLFLVGVLVALCLDASMGYLISLIAVGIGWSFMFSGGTFLINRCSLPEIKHKVQGLNSSVTYLCNLVASFSVGMFMVNERGWWAVNAMSGLIMIIFLIYLMKGRMIKKQ</sequence>
<evidence type="ECO:0000256" key="2">
    <source>
        <dbReference type="ARBA" id="ARBA00022989"/>
    </source>
</evidence>
<keyword evidence="1 4" id="KW-0812">Transmembrane</keyword>
<organism evidence="6 7">
    <name type="scientific">Serratia fonticola</name>
    <dbReference type="NCBI Taxonomy" id="47917"/>
    <lineage>
        <taxon>Bacteria</taxon>
        <taxon>Pseudomonadati</taxon>
        <taxon>Pseudomonadota</taxon>
        <taxon>Gammaproteobacteria</taxon>
        <taxon>Enterobacterales</taxon>
        <taxon>Yersiniaceae</taxon>
        <taxon>Serratia</taxon>
    </lineage>
</organism>
<evidence type="ECO:0000256" key="1">
    <source>
        <dbReference type="ARBA" id="ARBA00022692"/>
    </source>
</evidence>
<dbReference type="Pfam" id="PF07690">
    <property type="entry name" value="MFS_1"/>
    <property type="match status" value="1"/>
</dbReference>
<feature type="transmembrane region" description="Helical" evidence="4">
    <location>
        <begin position="5"/>
        <end position="27"/>
    </location>
</feature>
<dbReference type="AlphaFoldDB" id="A0AAW3WS66"/>
<proteinExistence type="predicted"/>
<feature type="transmembrane region" description="Helical" evidence="4">
    <location>
        <begin position="164"/>
        <end position="188"/>
    </location>
</feature>
<evidence type="ECO:0000256" key="4">
    <source>
        <dbReference type="SAM" id="Phobius"/>
    </source>
</evidence>
<feature type="domain" description="Major facilitator superfamily (MFS) profile" evidence="5">
    <location>
        <begin position="1"/>
        <end position="191"/>
    </location>
</feature>
<dbReference type="InterPro" id="IPR020846">
    <property type="entry name" value="MFS_dom"/>
</dbReference>
<evidence type="ECO:0000313" key="6">
    <source>
        <dbReference type="EMBL" id="MBC3213255.1"/>
    </source>
</evidence>
<name>A0AAW3WS66_SERFO</name>
<feature type="transmembrane region" description="Helical" evidence="4">
    <location>
        <begin position="73"/>
        <end position="93"/>
    </location>
</feature>
<dbReference type="EMBL" id="JACNYO010000013">
    <property type="protein sequence ID" value="MBC3213255.1"/>
    <property type="molecule type" value="Genomic_DNA"/>
</dbReference>
<feature type="transmembrane region" description="Helical" evidence="4">
    <location>
        <begin position="306"/>
        <end position="329"/>
    </location>
</feature>
<keyword evidence="2 4" id="KW-1133">Transmembrane helix</keyword>
<evidence type="ECO:0000313" key="7">
    <source>
        <dbReference type="Proteomes" id="UP000659084"/>
    </source>
</evidence>
<dbReference type="Gene3D" id="1.20.1250.20">
    <property type="entry name" value="MFS general substrate transporter like domains"/>
    <property type="match status" value="1"/>
</dbReference>
<dbReference type="Proteomes" id="UP000659084">
    <property type="component" value="Unassembled WGS sequence"/>
</dbReference>
<feature type="transmembrane region" description="Helical" evidence="4">
    <location>
        <begin position="257"/>
        <end position="275"/>
    </location>
</feature>
<protein>
    <submittedName>
        <fullName evidence="6">MFS transporter</fullName>
    </submittedName>
</protein>
<dbReference type="PANTHER" id="PTHR23534:SF1">
    <property type="entry name" value="MAJOR FACILITATOR SUPERFAMILY PROTEIN"/>
    <property type="match status" value="1"/>
</dbReference>
<comment type="caution">
    <text evidence="6">The sequence shown here is derived from an EMBL/GenBank/DDBJ whole genome shotgun (WGS) entry which is preliminary data.</text>
</comment>
<feature type="transmembrane region" description="Helical" evidence="4">
    <location>
        <begin position="99"/>
        <end position="117"/>
    </location>
</feature>
<feature type="transmembrane region" description="Helical" evidence="4">
    <location>
        <begin position="39"/>
        <end position="61"/>
    </location>
</feature>
<feature type="transmembrane region" description="Helical" evidence="4">
    <location>
        <begin position="282"/>
        <end position="300"/>
    </location>
</feature>
<keyword evidence="3 4" id="KW-0472">Membrane</keyword>
<reference evidence="6" key="1">
    <citation type="submission" date="2020-08" db="EMBL/GenBank/DDBJ databases">
        <title>Food and environmental bacterial isolates.</title>
        <authorList>
            <person name="Richter L."/>
            <person name="Du Plessis E.M."/>
            <person name="Duvenage S."/>
            <person name="Allam M."/>
            <person name="Korsten L."/>
        </authorList>
    </citation>
    <scope>NUCLEOTIDE SEQUENCE</scope>
    <source>
        <strain evidence="6">UPMP2127</strain>
    </source>
</reference>
<evidence type="ECO:0000256" key="3">
    <source>
        <dbReference type="ARBA" id="ARBA00023136"/>
    </source>
</evidence>
<gene>
    <name evidence="6" type="ORF">H8J20_13985</name>
</gene>
<dbReference type="GO" id="GO:0022857">
    <property type="term" value="F:transmembrane transporter activity"/>
    <property type="evidence" value="ECO:0007669"/>
    <property type="project" value="InterPro"/>
</dbReference>